<dbReference type="InterPro" id="IPR019734">
    <property type="entry name" value="TPR_rpt"/>
</dbReference>
<dbReference type="InterPro" id="IPR051727">
    <property type="entry name" value="DnaJ_C3_Co-chaperones"/>
</dbReference>
<feature type="domain" description="J" evidence="5">
    <location>
        <begin position="443"/>
        <end position="511"/>
    </location>
</feature>
<dbReference type="GO" id="GO:0051787">
    <property type="term" value="F:misfolded protein binding"/>
    <property type="evidence" value="ECO:0007669"/>
    <property type="project" value="TreeGrafter"/>
</dbReference>
<dbReference type="GO" id="GO:0034975">
    <property type="term" value="P:protein folding in endoplasmic reticulum"/>
    <property type="evidence" value="ECO:0007669"/>
    <property type="project" value="TreeGrafter"/>
</dbReference>
<dbReference type="CDD" id="cd06257">
    <property type="entry name" value="DnaJ"/>
    <property type="match status" value="1"/>
</dbReference>
<dbReference type="GO" id="GO:0051087">
    <property type="term" value="F:protein-folding chaperone binding"/>
    <property type="evidence" value="ECO:0007669"/>
    <property type="project" value="TreeGrafter"/>
</dbReference>
<evidence type="ECO:0000256" key="4">
    <source>
        <dbReference type="SAM" id="MobiDB-lite"/>
    </source>
</evidence>
<dbReference type="PROSITE" id="PS50076">
    <property type="entry name" value="DNAJ_2"/>
    <property type="match status" value="1"/>
</dbReference>
<keyword evidence="2" id="KW-0732">Signal</keyword>
<name>A0A433QPQ1_9FUNG</name>
<proteinExistence type="predicted"/>
<keyword evidence="3" id="KW-0256">Endoplasmic reticulum</keyword>
<evidence type="ECO:0000313" key="7">
    <source>
        <dbReference type="Proteomes" id="UP000274822"/>
    </source>
</evidence>
<comment type="subcellular location">
    <subcellularLocation>
        <location evidence="1">Endoplasmic reticulum</location>
    </subcellularLocation>
</comment>
<dbReference type="SMART" id="SM00271">
    <property type="entry name" value="DnaJ"/>
    <property type="match status" value="1"/>
</dbReference>
<evidence type="ECO:0000256" key="3">
    <source>
        <dbReference type="ARBA" id="ARBA00022824"/>
    </source>
</evidence>
<dbReference type="Proteomes" id="UP000274822">
    <property type="component" value="Unassembled WGS sequence"/>
</dbReference>
<keyword evidence="7" id="KW-1185">Reference proteome</keyword>
<gene>
    <name evidence="6" type="ORF">BC938DRAFT_477201</name>
</gene>
<evidence type="ECO:0000259" key="5">
    <source>
        <dbReference type="PROSITE" id="PS50076"/>
    </source>
</evidence>
<dbReference type="GO" id="GO:0005783">
    <property type="term" value="C:endoplasmic reticulum"/>
    <property type="evidence" value="ECO:0007669"/>
    <property type="project" value="UniProtKB-SubCell"/>
</dbReference>
<dbReference type="InterPro" id="IPR001623">
    <property type="entry name" value="DnaJ_domain"/>
</dbReference>
<dbReference type="Pfam" id="PF14559">
    <property type="entry name" value="TPR_19"/>
    <property type="match status" value="1"/>
</dbReference>
<dbReference type="AlphaFoldDB" id="A0A433QPQ1"/>
<dbReference type="Pfam" id="PF00226">
    <property type="entry name" value="DnaJ"/>
    <property type="match status" value="1"/>
</dbReference>
<dbReference type="PANTHER" id="PTHR44140">
    <property type="entry name" value="LD25575P"/>
    <property type="match status" value="1"/>
</dbReference>
<dbReference type="SMART" id="SM00028">
    <property type="entry name" value="TPR"/>
    <property type="match status" value="6"/>
</dbReference>
<dbReference type="SUPFAM" id="SSF48452">
    <property type="entry name" value="TPR-like"/>
    <property type="match status" value="2"/>
</dbReference>
<reference evidence="6 7" key="1">
    <citation type="journal article" date="2018" name="New Phytol.">
        <title>Phylogenomics of Endogonaceae and evolution of mycorrhizas within Mucoromycota.</title>
        <authorList>
            <person name="Chang Y."/>
            <person name="Desiro A."/>
            <person name="Na H."/>
            <person name="Sandor L."/>
            <person name="Lipzen A."/>
            <person name="Clum A."/>
            <person name="Barry K."/>
            <person name="Grigoriev I.V."/>
            <person name="Martin F.M."/>
            <person name="Stajich J.E."/>
            <person name="Smith M.E."/>
            <person name="Bonito G."/>
            <person name="Spatafora J.W."/>
        </authorList>
    </citation>
    <scope>NUCLEOTIDE SEQUENCE [LARGE SCALE GENOMIC DNA]</scope>
    <source>
        <strain evidence="6 7">AD002</strain>
    </source>
</reference>
<organism evidence="6 7">
    <name type="scientific">Jimgerdemannia flammicorona</name>
    <dbReference type="NCBI Taxonomy" id="994334"/>
    <lineage>
        <taxon>Eukaryota</taxon>
        <taxon>Fungi</taxon>
        <taxon>Fungi incertae sedis</taxon>
        <taxon>Mucoromycota</taxon>
        <taxon>Mucoromycotina</taxon>
        <taxon>Endogonomycetes</taxon>
        <taxon>Endogonales</taxon>
        <taxon>Endogonaceae</taxon>
        <taxon>Jimgerdemannia</taxon>
    </lineage>
</organism>
<dbReference type="Gene3D" id="1.10.287.110">
    <property type="entry name" value="DnaJ domain"/>
    <property type="match status" value="1"/>
</dbReference>
<protein>
    <recommendedName>
        <fullName evidence="5">J domain-containing protein</fullName>
    </recommendedName>
</protein>
<dbReference type="EMBL" id="RBNJ01002657">
    <property type="protein sequence ID" value="RUS31738.1"/>
    <property type="molecule type" value="Genomic_DNA"/>
</dbReference>
<evidence type="ECO:0000256" key="1">
    <source>
        <dbReference type="ARBA" id="ARBA00004240"/>
    </source>
</evidence>
<dbReference type="PRINTS" id="PR00625">
    <property type="entry name" value="JDOMAIN"/>
</dbReference>
<dbReference type="InterPro" id="IPR011990">
    <property type="entry name" value="TPR-like_helical_dom_sf"/>
</dbReference>
<dbReference type="PANTHER" id="PTHR44140:SF2">
    <property type="entry name" value="LD25575P"/>
    <property type="match status" value="1"/>
</dbReference>
<sequence>MNGNPQSIVHKPLVPTPTLVTFAISPLPHNASQPYPSGPRPPAAVLCPCPRRQDNSAVSRRRKCFSLIGEVQRCPGELRRRYRYLFPSTLLAYLIAPDSDASPPLRATTYLSLGRNGAALDDFSKILQLKPDFDQAFLQRAKILVKEGEFNSAKTDLKKYLSINQKDDSANTLLASITQTEDDIVNAEAKIKAGDYEACVQLLSNAITIAPQLPKLRFLRAQCHIGKGEIEEASGDFSRAAYLKPSDHDLLITLATMNYYSLYEPQSALSYVKQCLHYDPEQKACKALFRKLKQTEKDVTKVVEDLDAKRFATVVNKLIGSGERIGLITEVDKEVKEMEEKIGAIGKMRKKLQLRLYGLACRTYSEQKDVKNTLKWCTETLKLDEEDTDALVNRADAYLTEELFEEAVRDLNKANDATGGQNRRVVDALNRAQKLLKQSQTKDYYKILGVSRQADKRDIKKAYRKLAQEWHPDKYSGDLDKDAVERKMADINQAYEVLSDDDKRAQFDNGDDPYDPQGNNPFGHGGHSFHFQSGGFPFFQQDGGDPFGGRQQQHYSFKMNFP</sequence>
<dbReference type="InterPro" id="IPR036869">
    <property type="entry name" value="J_dom_sf"/>
</dbReference>
<dbReference type="Gene3D" id="1.25.40.10">
    <property type="entry name" value="Tetratricopeptide repeat domain"/>
    <property type="match status" value="1"/>
</dbReference>
<dbReference type="SUPFAM" id="SSF46565">
    <property type="entry name" value="Chaperone J-domain"/>
    <property type="match status" value="1"/>
</dbReference>
<evidence type="ECO:0000313" key="6">
    <source>
        <dbReference type="EMBL" id="RUS31738.1"/>
    </source>
</evidence>
<evidence type="ECO:0000256" key="2">
    <source>
        <dbReference type="ARBA" id="ARBA00022729"/>
    </source>
</evidence>
<accession>A0A433QPQ1</accession>
<comment type="caution">
    <text evidence="6">The sequence shown here is derived from an EMBL/GenBank/DDBJ whole genome shotgun (WGS) entry which is preliminary data.</text>
</comment>
<feature type="region of interest" description="Disordered" evidence="4">
    <location>
        <begin position="501"/>
        <end position="525"/>
    </location>
</feature>